<evidence type="ECO:0000256" key="13">
    <source>
        <dbReference type="SAM" id="MobiDB-lite"/>
    </source>
</evidence>
<dbReference type="GO" id="GO:0005874">
    <property type="term" value="C:microtubule"/>
    <property type="evidence" value="ECO:0007669"/>
    <property type="project" value="UniProtKB-KW"/>
</dbReference>
<sequence length="446" mass="48584">MEHEELSSWAIGTRTPSELRAQPSSGLLRISAEVEETLKRIQSQKGVQGIIVANSEGIPIKTTLDSTSTVQYAGLIHQLLMKARTTIRDIDPQNDLTFLRVRSKKNEIMIAPAQLGPSALLTPIRAPPALLTPVRAPPALLTPVRAPPALLTPIRAPSALLTPVRAPPALLTPIRAPSALLTPVRAPPALLTPVRAPSALLTPVRAPPALLTPVRAPPALLTPVRAPSALLTPVRAPPALLTPVRAPSALLTPARAPSALLTPVRAPPDPSQGSTCPPDPCQGSTCPPDPRQGSTCPPDPRQGSTCPSDPWLHLLQFVLDLLLQPELQLKHLFFFFSPADRCKEVQQIREQHPNKIPVIIERYKGEKQLPVLDKTKFLVPDHVNMSELVKIIRRRLQLNPTQAFFLLVNQHSMVSVSTPISEIYEQERDEDGFLYMVYASQETFGC</sequence>
<keyword evidence="8" id="KW-0472">Membrane</keyword>
<evidence type="ECO:0000256" key="8">
    <source>
        <dbReference type="ARBA" id="ARBA00023136"/>
    </source>
</evidence>
<comment type="similarity">
    <text evidence="4">Belongs to the ATG8 family.</text>
</comment>
<keyword evidence="7" id="KW-0072">Autophagy</keyword>
<dbReference type="Pfam" id="PF03259">
    <property type="entry name" value="Robl_LC7"/>
    <property type="match status" value="1"/>
</dbReference>
<name>A0A5C6N522_9TELE</name>
<keyword evidence="16" id="KW-1185">Reference proteome</keyword>
<dbReference type="SMART" id="SM00960">
    <property type="entry name" value="Robl_LC7"/>
    <property type="match status" value="1"/>
</dbReference>
<evidence type="ECO:0000256" key="4">
    <source>
        <dbReference type="ARBA" id="ARBA00007293"/>
    </source>
</evidence>
<dbReference type="FunFam" id="3.30.450.30:FF:000009">
    <property type="entry name" value="Dynein light chain roadblock"/>
    <property type="match status" value="1"/>
</dbReference>
<accession>A0A5C6N522</accession>
<evidence type="ECO:0000313" key="16">
    <source>
        <dbReference type="Proteomes" id="UP000324091"/>
    </source>
</evidence>
<feature type="region of interest" description="Disordered" evidence="13">
    <location>
        <begin position="260"/>
        <end position="305"/>
    </location>
</feature>
<dbReference type="EMBL" id="RHFK02000017">
    <property type="protein sequence ID" value="TWW61401.1"/>
    <property type="molecule type" value="Genomic_DNA"/>
</dbReference>
<evidence type="ECO:0000256" key="7">
    <source>
        <dbReference type="ARBA" id="ARBA00023006"/>
    </source>
</evidence>
<evidence type="ECO:0000259" key="14">
    <source>
        <dbReference type="SMART" id="SM00960"/>
    </source>
</evidence>
<keyword evidence="6" id="KW-0493">Microtubule</keyword>
<evidence type="ECO:0000256" key="12">
    <source>
        <dbReference type="PIRSR" id="PIRSR604241-50"/>
    </source>
</evidence>
<feature type="lipid moiety-binding region" description="Phosphatidylserine amidated glycine; alternate" evidence="12">
    <location>
        <position position="445"/>
    </location>
</feature>
<dbReference type="InterPro" id="IPR004942">
    <property type="entry name" value="Roadblock/LAMTOR2_dom"/>
</dbReference>
<dbReference type="AlphaFoldDB" id="A0A5C6N522"/>
<dbReference type="Gene3D" id="3.30.450.30">
    <property type="entry name" value="Dynein light chain 2a, cytoplasmic"/>
    <property type="match status" value="1"/>
</dbReference>
<protein>
    <submittedName>
        <fullName evidence="15">Microtubule-associated proteins 1A/1B light chain 3A</fullName>
    </submittedName>
</protein>
<evidence type="ECO:0000256" key="3">
    <source>
        <dbReference type="ARBA" id="ARBA00007191"/>
    </source>
</evidence>
<evidence type="ECO:0000256" key="11">
    <source>
        <dbReference type="ARBA" id="ARBA00023329"/>
    </source>
</evidence>
<keyword evidence="10 12" id="KW-0449">Lipoprotein</keyword>
<dbReference type="Pfam" id="PF02991">
    <property type="entry name" value="ATG8"/>
    <property type="match status" value="1"/>
</dbReference>
<dbReference type="GO" id="GO:0031410">
    <property type="term" value="C:cytoplasmic vesicle"/>
    <property type="evidence" value="ECO:0007669"/>
    <property type="project" value="UniProtKB-KW"/>
</dbReference>
<dbReference type="FunFam" id="3.10.20.90:FF:000059">
    <property type="entry name" value="Microtubule-associated proteins 1A/1B light chain 3B"/>
    <property type="match status" value="1"/>
</dbReference>
<organism evidence="15 16">
    <name type="scientific">Takifugu flavidus</name>
    <name type="common">sansaifugu</name>
    <dbReference type="NCBI Taxonomy" id="433684"/>
    <lineage>
        <taxon>Eukaryota</taxon>
        <taxon>Metazoa</taxon>
        <taxon>Chordata</taxon>
        <taxon>Craniata</taxon>
        <taxon>Vertebrata</taxon>
        <taxon>Euteleostomi</taxon>
        <taxon>Actinopterygii</taxon>
        <taxon>Neopterygii</taxon>
        <taxon>Teleostei</taxon>
        <taxon>Neoteleostei</taxon>
        <taxon>Acanthomorphata</taxon>
        <taxon>Eupercaria</taxon>
        <taxon>Tetraodontiformes</taxon>
        <taxon>Tetradontoidea</taxon>
        <taxon>Tetraodontidae</taxon>
        <taxon>Takifugu</taxon>
    </lineage>
</organism>
<evidence type="ECO:0000256" key="2">
    <source>
        <dbReference type="ARBA" id="ARBA00004512"/>
    </source>
</evidence>
<keyword evidence="9" id="KW-0206">Cytoskeleton</keyword>
<comment type="subcellular location">
    <subcellularLocation>
        <location evidence="1">Cytoplasm</location>
        <location evidence="1">Cytoskeleton</location>
    </subcellularLocation>
    <subcellularLocation>
        <location evidence="2">Cytoplasmic vesicle</location>
        <location evidence="2">Autophagosome membrane</location>
        <topology evidence="2">Lipid-anchor</topology>
    </subcellularLocation>
</comment>
<feature type="domain" description="Roadblock/LAMTOR2" evidence="14">
    <location>
        <begin position="34"/>
        <end position="122"/>
    </location>
</feature>
<reference evidence="15 16" key="1">
    <citation type="submission" date="2019-04" db="EMBL/GenBank/DDBJ databases">
        <title>Chromosome genome assembly for Takifugu flavidus.</title>
        <authorList>
            <person name="Xiao S."/>
        </authorList>
    </citation>
    <scope>NUCLEOTIDE SEQUENCE [LARGE SCALE GENOMIC DNA]</scope>
    <source>
        <strain evidence="15">HTHZ2018</strain>
        <tissue evidence="15">Muscle</tissue>
    </source>
</reference>
<dbReference type="SUPFAM" id="SSF103196">
    <property type="entry name" value="Roadblock/LC7 domain"/>
    <property type="match status" value="1"/>
</dbReference>
<dbReference type="PANTHER" id="PTHR10779">
    <property type="entry name" value="DYNEIN LIGHT CHAIN ROADBLOCK"/>
    <property type="match status" value="1"/>
</dbReference>
<keyword evidence="11" id="KW-0968">Cytoplasmic vesicle</keyword>
<dbReference type="CDD" id="cd17234">
    <property type="entry name" value="Ubl_ATG8_MAP1LC3A"/>
    <property type="match status" value="1"/>
</dbReference>
<dbReference type="InterPro" id="IPR029071">
    <property type="entry name" value="Ubiquitin-like_domsf"/>
</dbReference>
<evidence type="ECO:0000256" key="6">
    <source>
        <dbReference type="ARBA" id="ARBA00022701"/>
    </source>
</evidence>
<dbReference type="InterPro" id="IPR004241">
    <property type="entry name" value="Atg8-like"/>
</dbReference>
<evidence type="ECO:0000313" key="15">
    <source>
        <dbReference type="EMBL" id="TWW61401.1"/>
    </source>
</evidence>
<keyword evidence="5" id="KW-0963">Cytoplasm</keyword>
<comment type="similarity">
    <text evidence="3">Belongs to the GAMAD family.</text>
</comment>
<evidence type="ECO:0000256" key="1">
    <source>
        <dbReference type="ARBA" id="ARBA00004245"/>
    </source>
</evidence>
<comment type="caution">
    <text evidence="15">The sequence shown here is derived from an EMBL/GenBank/DDBJ whole genome shotgun (WGS) entry which is preliminary data.</text>
</comment>
<dbReference type="SUPFAM" id="SSF54236">
    <property type="entry name" value="Ubiquitin-like"/>
    <property type="match status" value="1"/>
</dbReference>
<dbReference type="GO" id="GO:0000421">
    <property type="term" value="C:autophagosome membrane"/>
    <property type="evidence" value="ECO:0007669"/>
    <property type="project" value="UniProtKB-SubCell"/>
</dbReference>
<evidence type="ECO:0000256" key="10">
    <source>
        <dbReference type="ARBA" id="ARBA00023288"/>
    </source>
</evidence>
<dbReference type="Proteomes" id="UP000324091">
    <property type="component" value="Chromosome 4"/>
</dbReference>
<dbReference type="Gene3D" id="3.10.20.90">
    <property type="entry name" value="Phosphatidylinositol 3-kinase Catalytic Subunit, Chain A, domain 1"/>
    <property type="match status" value="1"/>
</dbReference>
<proteinExistence type="inferred from homology"/>
<dbReference type="GO" id="GO:0006914">
    <property type="term" value="P:autophagy"/>
    <property type="evidence" value="ECO:0007669"/>
    <property type="project" value="UniProtKB-KW"/>
</dbReference>
<evidence type="ECO:0000256" key="9">
    <source>
        <dbReference type="ARBA" id="ARBA00023212"/>
    </source>
</evidence>
<gene>
    <name evidence="15" type="ORF">D4764_04G0000470</name>
</gene>
<evidence type="ECO:0000256" key="5">
    <source>
        <dbReference type="ARBA" id="ARBA00022490"/>
    </source>
</evidence>